<keyword evidence="3" id="KW-0560">Oxidoreductase</keyword>
<reference evidence="4" key="2">
    <citation type="journal article" date="2023" name="IMA Fungus">
        <title>Comparative genomic study of the Penicillium genus elucidates a diverse pangenome and 15 lateral gene transfer events.</title>
        <authorList>
            <person name="Petersen C."/>
            <person name="Sorensen T."/>
            <person name="Nielsen M.R."/>
            <person name="Sondergaard T.E."/>
            <person name="Sorensen J.L."/>
            <person name="Fitzpatrick D.A."/>
            <person name="Frisvad J.C."/>
            <person name="Nielsen K.L."/>
        </authorList>
    </citation>
    <scope>NUCLEOTIDE SEQUENCE</scope>
    <source>
        <strain evidence="4">IBT 21472</strain>
    </source>
</reference>
<comment type="similarity">
    <text evidence="1">Belongs to the short-chain dehydrogenases/reductases (SDR) family.</text>
</comment>
<dbReference type="PROSITE" id="PS00061">
    <property type="entry name" value="ADH_SHORT"/>
    <property type="match status" value="1"/>
</dbReference>
<dbReference type="SUPFAM" id="SSF51735">
    <property type="entry name" value="NAD(P)-binding Rossmann-fold domains"/>
    <property type="match status" value="1"/>
</dbReference>
<comment type="caution">
    <text evidence="4">The sequence shown here is derived from an EMBL/GenBank/DDBJ whole genome shotgun (WGS) entry which is preliminary data.</text>
</comment>
<reference evidence="4" key="1">
    <citation type="submission" date="2022-12" db="EMBL/GenBank/DDBJ databases">
        <authorList>
            <person name="Petersen C."/>
        </authorList>
    </citation>
    <scope>NUCLEOTIDE SEQUENCE</scope>
    <source>
        <strain evidence="4">IBT 21472</strain>
    </source>
</reference>
<dbReference type="PANTHER" id="PTHR43639">
    <property type="entry name" value="OXIDOREDUCTASE, SHORT-CHAIN DEHYDROGENASE/REDUCTASE FAMILY (AFU_ORTHOLOGUE AFUA_5G02870)"/>
    <property type="match status" value="1"/>
</dbReference>
<dbReference type="InterPro" id="IPR020904">
    <property type="entry name" value="Sc_DH/Rdtase_CS"/>
</dbReference>
<evidence type="ECO:0000313" key="5">
    <source>
        <dbReference type="Proteomes" id="UP001147746"/>
    </source>
</evidence>
<dbReference type="AlphaFoldDB" id="A0A9W9UE06"/>
<dbReference type="InterPro" id="IPR002347">
    <property type="entry name" value="SDR_fam"/>
</dbReference>
<dbReference type="InterPro" id="IPR036291">
    <property type="entry name" value="NAD(P)-bd_dom_sf"/>
</dbReference>
<gene>
    <name evidence="4" type="ORF">N7476_001692</name>
</gene>
<organism evidence="4 5">
    <name type="scientific">Penicillium atrosanguineum</name>
    <dbReference type="NCBI Taxonomy" id="1132637"/>
    <lineage>
        <taxon>Eukaryota</taxon>
        <taxon>Fungi</taxon>
        <taxon>Dikarya</taxon>
        <taxon>Ascomycota</taxon>
        <taxon>Pezizomycotina</taxon>
        <taxon>Eurotiomycetes</taxon>
        <taxon>Eurotiomycetidae</taxon>
        <taxon>Eurotiales</taxon>
        <taxon>Aspergillaceae</taxon>
        <taxon>Penicillium</taxon>
    </lineage>
</organism>
<name>A0A9W9UE06_9EURO</name>
<dbReference type="PANTHER" id="PTHR43639:SF1">
    <property type="entry name" value="SHORT-CHAIN DEHYDROGENASE_REDUCTASE FAMILY PROTEIN"/>
    <property type="match status" value="1"/>
</dbReference>
<evidence type="ECO:0000256" key="2">
    <source>
        <dbReference type="ARBA" id="ARBA00022857"/>
    </source>
</evidence>
<dbReference type="Gene3D" id="3.40.50.720">
    <property type="entry name" value="NAD(P)-binding Rossmann-like Domain"/>
    <property type="match status" value="1"/>
</dbReference>
<protein>
    <submittedName>
        <fullName evidence="4">Uncharacterized protein</fullName>
    </submittedName>
</protein>
<dbReference type="FunFam" id="3.40.50.720:FF:000084">
    <property type="entry name" value="Short-chain dehydrogenase reductase"/>
    <property type="match status" value="1"/>
</dbReference>
<evidence type="ECO:0000256" key="1">
    <source>
        <dbReference type="ARBA" id="ARBA00006484"/>
    </source>
</evidence>
<proteinExistence type="inferred from homology"/>
<dbReference type="GO" id="GO:0016491">
    <property type="term" value="F:oxidoreductase activity"/>
    <property type="evidence" value="ECO:0007669"/>
    <property type="project" value="UniProtKB-KW"/>
</dbReference>
<sequence length="260" mass="26841">MSPDTLDLAGKVAIVTGSGRETGIGACIASTLARNGALVIINHVSDASSPRATNVMEDICRQGGRAAVVKADVTTPEGAKALINETLLVFGVDHIDILVNNAAAGMPHGVPNATRESVDTLFSSIVYAPIFLVQAAVPYMPRGSRVINIGSIASKLGMAPIAIYGAAKAAADALTYSMAMELGRSRGITINTVSPGPVDTDALPKEQAEIINRTLVPMTRAEERVGTTHDIADAVLLLVSEKSRWITGQVISVSGGITGG</sequence>
<keyword evidence="5" id="KW-1185">Reference proteome</keyword>
<evidence type="ECO:0000313" key="4">
    <source>
        <dbReference type="EMBL" id="KAJ5331909.1"/>
    </source>
</evidence>
<dbReference type="Proteomes" id="UP001147746">
    <property type="component" value="Unassembled WGS sequence"/>
</dbReference>
<accession>A0A9W9UE06</accession>
<dbReference type="EMBL" id="JAPZBO010000001">
    <property type="protein sequence ID" value="KAJ5331909.1"/>
    <property type="molecule type" value="Genomic_DNA"/>
</dbReference>
<dbReference type="OrthoDB" id="47007at2759"/>
<evidence type="ECO:0000256" key="3">
    <source>
        <dbReference type="ARBA" id="ARBA00023002"/>
    </source>
</evidence>
<dbReference type="Pfam" id="PF13561">
    <property type="entry name" value="adh_short_C2"/>
    <property type="match status" value="1"/>
</dbReference>
<dbReference type="PRINTS" id="PR00081">
    <property type="entry name" value="GDHRDH"/>
</dbReference>
<dbReference type="PRINTS" id="PR00080">
    <property type="entry name" value="SDRFAMILY"/>
</dbReference>
<keyword evidence="2" id="KW-0521">NADP</keyword>